<evidence type="ECO:0000259" key="2">
    <source>
        <dbReference type="Pfam" id="PF06985"/>
    </source>
</evidence>
<sequence>MQSPKTPSHRISFASSFNTDNKDYRPPEMGNLVSRQLEPAATQRFGLMDEFLGLEEPTCSKCAKIVAYIEVIQSKGVVTSTDYPAFELHRNFKELEAESLGCVCCRLLRQALLLNQITIAGVANLRKCQDPILIELRSGKQLALRICIPNIKDSTATLSCATTRPPPCRQLAVNALDKSVCQTARGWLKECLGPKWEQPSLVQSNASHRQCAQRLTSRNPTRLLHILPSPNTEPLEQIEVQLEQGLESRVNYVALSYSWGQNTKTSKIIQSGKTTKRNYQSRQRPFPCAEFPATIRDAIAFTSRIGVEYIWIDSVCIIQKVDGDQGDGSKDLEREMPKMHEVYGNALFTLAVCSNDNAKSRMLALRSAWQYRRETCKLSNQYLTVIDPSLDNIRASSPLSKRGWTLQEERLSPRVLYWTGQGMYWSCIQMQRSEVEAEQKSATVLEQGESTYTGNYKHPQNFLWTCWSVPSGDALHRAWLDVVKSYCRRQLGEESDRYPAISGLAARYQYAQAGDEYLAGLWRKHFAEDLAWCVVAGQAKDEGLSLRSKAPLPSWSWVSLPFGTNILNNLDRPLIPAEDGDGVDKFKLIRILGSQSSEREQSSNPQYQDLNEANQRVLVGSKVERVRVRGLLRPFLRNDSKFRPWSKVALNQSRRQSQTLPRFTFSSAPEQPVHSIDPKSGYVMAYESGKKETVGQLDYRTDADRFASGKLDMMCLALGSAQCDSMMLLARSQQDDGSDSSRIAQDEYRRVGISYGFRKDFFDNTRAVEVTLV</sequence>
<organism evidence="3">
    <name type="scientific">Mytilinidion resinicola</name>
    <dbReference type="NCBI Taxonomy" id="574789"/>
    <lineage>
        <taxon>Eukaryota</taxon>
        <taxon>Fungi</taxon>
        <taxon>Dikarya</taxon>
        <taxon>Ascomycota</taxon>
        <taxon>Pezizomycotina</taxon>
        <taxon>Dothideomycetes</taxon>
        <taxon>Pleosporomycetidae</taxon>
        <taxon>Mytilinidiales</taxon>
        <taxon>Mytilinidiaceae</taxon>
        <taxon>Mytilinidion</taxon>
    </lineage>
</organism>
<dbReference type="GeneID" id="54467681"/>
<keyword evidence="4" id="KW-1185">Reference proteome</keyword>
<dbReference type="OrthoDB" id="3789824at2759"/>
<feature type="region of interest" description="Disordered" evidence="1">
    <location>
        <begin position="1"/>
        <end position="25"/>
    </location>
</feature>
<evidence type="ECO:0000256" key="1">
    <source>
        <dbReference type="SAM" id="MobiDB-lite"/>
    </source>
</evidence>
<evidence type="ECO:0000313" key="3">
    <source>
        <dbReference type="EMBL" id="KAF2816695.1"/>
    </source>
</evidence>
<evidence type="ECO:0000313" key="4">
    <source>
        <dbReference type="Proteomes" id="UP000504636"/>
    </source>
</evidence>
<proteinExistence type="predicted"/>
<evidence type="ECO:0000313" key="5">
    <source>
        <dbReference type="RefSeq" id="XP_033583659.1"/>
    </source>
</evidence>
<dbReference type="InterPro" id="IPR010730">
    <property type="entry name" value="HET"/>
</dbReference>
<protein>
    <submittedName>
        <fullName evidence="3 5">HET-domain-containing protein</fullName>
    </submittedName>
</protein>
<name>A0A6A6Z8T1_9PEZI</name>
<dbReference type="AlphaFoldDB" id="A0A6A6Z8T1"/>
<dbReference type="PANTHER" id="PTHR33112:SF16">
    <property type="entry name" value="HETEROKARYON INCOMPATIBILITY DOMAIN-CONTAINING PROTEIN"/>
    <property type="match status" value="1"/>
</dbReference>
<dbReference type="Proteomes" id="UP000504636">
    <property type="component" value="Unplaced"/>
</dbReference>
<dbReference type="PANTHER" id="PTHR33112">
    <property type="entry name" value="DOMAIN PROTEIN, PUTATIVE-RELATED"/>
    <property type="match status" value="1"/>
</dbReference>
<gene>
    <name evidence="3 5" type="ORF">BDZ99DRAFT_543416</name>
</gene>
<accession>A0A6A6Z8T1</accession>
<reference evidence="3 5" key="1">
    <citation type="journal article" date="2020" name="Stud. Mycol.">
        <title>101 Dothideomycetes genomes: a test case for predicting lifestyles and emergence of pathogens.</title>
        <authorList>
            <person name="Haridas S."/>
            <person name="Albert R."/>
            <person name="Binder M."/>
            <person name="Bloem J."/>
            <person name="Labutti K."/>
            <person name="Salamov A."/>
            <person name="Andreopoulos B."/>
            <person name="Baker S."/>
            <person name="Barry K."/>
            <person name="Bills G."/>
            <person name="Bluhm B."/>
            <person name="Cannon C."/>
            <person name="Castanera R."/>
            <person name="Culley D."/>
            <person name="Daum C."/>
            <person name="Ezra D."/>
            <person name="Gonzalez J."/>
            <person name="Henrissat B."/>
            <person name="Kuo A."/>
            <person name="Liang C."/>
            <person name="Lipzen A."/>
            <person name="Lutzoni F."/>
            <person name="Magnuson J."/>
            <person name="Mondo S."/>
            <person name="Nolan M."/>
            <person name="Ohm R."/>
            <person name="Pangilinan J."/>
            <person name="Park H.-J."/>
            <person name="Ramirez L."/>
            <person name="Alfaro M."/>
            <person name="Sun H."/>
            <person name="Tritt A."/>
            <person name="Yoshinaga Y."/>
            <person name="Zwiers L.-H."/>
            <person name="Turgeon B."/>
            <person name="Goodwin S."/>
            <person name="Spatafora J."/>
            <person name="Crous P."/>
            <person name="Grigoriev I."/>
        </authorList>
    </citation>
    <scope>NUCLEOTIDE SEQUENCE</scope>
    <source>
        <strain evidence="3 5">CBS 304.34</strain>
    </source>
</reference>
<dbReference type="Pfam" id="PF06985">
    <property type="entry name" value="HET"/>
    <property type="match status" value="1"/>
</dbReference>
<reference evidence="5" key="3">
    <citation type="submission" date="2025-04" db="UniProtKB">
        <authorList>
            <consortium name="RefSeq"/>
        </authorList>
    </citation>
    <scope>IDENTIFICATION</scope>
    <source>
        <strain evidence="5">CBS 304.34</strain>
    </source>
</reference>
<dbReference type="RefSeq" id="XP_033583659.1">
    <property type="nucleotide sequence ID" value="XM_033726788.1"/>
</dbReference>
<feature type="domain" description="Heterokaryon incompatibility" evidence="2">
    <location>
        <begin position="252"/>
        <end position="408"/>
    </location>
</feature>
<reference evidence="5" key="2">
    <citation type="submission" date="2020-04" db="EMBL/GenBank/DDBJ databases">
        <authorList>
            <consortium name="NCBI Genome Project"/>
        </authorList>
    </citation>
    <scope>NUCLEOTIDE SEQUENCE</scope>
    <source>
        <strain evidence="5">CBS 304.34</strain>
    </source>
</reference>
<dbReference type="EMBL" id="MU003693">
    <property type="protein sequence ID" value="KAF2816695.1"/>
    <property type="molecule type" value="Genomic_DNA"/>
</dbReference>